<name>A0ABM1DSI8_PRICU</name>
<gene>
    <name evidence="5" type="primary">LOC106805720</name>
</gene>
<evidence type="ECO:0000256" key="2">
    <source>
        <dbReference type="ARBA" id="ARBA00022170"/>
    </source>
</evidence>
<organism evidence="4 5">
    <name type="scientific">Priapulus caudatus</name>
    <name type="common">Priapulid worm</name>
    <dbReference type="NCBI Taxonomy" id="37621"/>
    <lineage>
        <taxon>Eukaryota</taxon>
        <taxon>Metazoa</taxon>
        <taxon>Ecdysozoa</taxon>
        <taxon>Scalidophora</taxon>
        <taxon>Priapulida</taxon>
        <taxon>Priapulimorpha</taxon>
        <taxon>Priapulimorphida</taxon>
        <taxon>Priapulidae</taxon>
        <taxon>Priapulus</taxon>
    </lineage>
</organism>
<sequence>NIPRHFETFWSLEGPTGELPQTSGYTSTISDLASAFYSQYGVISSRSCSFLRELSGKQENSSAELPKGKTNTTKKRPTPEGHFDKVSERTEKHPHFTYPPFPDYRNPKTGEIGGPSGPEPTRYGDWERKGRVSDF</sequence>
<evidence type="ECO:0000313" key="5">
    <source>
        <dbReference type="RefSeq" id="XP_014662909.1"/>
    </source>
</evidence>
<accession>A0ABM1DSI8</accession>
<protein>
    <recommendedName>
        <fullName evidence="2">Succinate dehydrogenase assembly factor 4, mitochondrial</fullName>
    </recommendedName>
</protein>
<comment type="similarity">
    <text evidence="1">Belongs to the SDHAF4 family.</text>
</comment>
<dbReference type="RefSeq" id="XP_014662909.1">
    <property type="nucleotide sequence ID" value="XM_014807423.1"/>
</dbReference>
<dbReference type="PANTHER" id="PTHR28524:SF3">
    <property type="entry name" value="SUCCINATE DEHYDROGENASE ASSEMBLY FACTOR 4, MITOCHONDRIAL"/>
    <property type="match status" value="1"/>
</dbReference>
<evidence type="ECO:0000256" key="3">
    <source>
        <dbReference type="SAM" id="MobiDB-lite"/>
    </source>
</evidence>
<dbReference type="Pfam" id="PF07896">
    <property type="entry name" value="DUF1674"/>
    <property type="match status" value="1"/>
</dbReference>
<feature type="non-terminal residue" evidence="5">
    <location>
        <position position="1"/>
    </location>
</feature>
<dbReference type="Proteomes" id="UP000695022">
    <property type="component" value="Unplaced"/>
</dbReference>
<dbReference type="GeneID" id="106805720"/>
<proteinExistence type="inferred from homology"/>
<keyword evidence="4" id="KW-1185">Reference proteome</keyword>
<reference evidence="5" key="1">
    <citation type="submission" date="2025-08" db="UniProtKB">
        <authorList>
            <consortium name="RefSeq"/>
        </authorList>
    </citation>
    <scope>IDENTIFICATION</scope>
</reference>
<evidence type="ECO:0000256" key="1">
    <source>
        <dbReference type="ARBA" id="ARBA00005701"/>
    </source>
</evidence>
<dbReference type="PANTHER" id="PTHR28524">
    <property type="entry name" value="SUCCINATE DEHYDROGENASE ASSEMBLY FACTOR 4, MITOCHONDRIAL"/>
    <property type="match status" value="1"/>
</dbReference>
<dbReference type="InterPro" id="IPR012875">
    <property type="entry name" value="SDHF4"/>
</dbReference>
<evidence type="ECO:0000313" key="4">
    <source>
        <dbReference type="Proteomes" id="UP000695022"/>
    </source>
</evidence>
<feature type="compositionally biased region" description="Basic and acidic residues" evidence="3">
    <location>
        <begin position="77"/>
        <end position="94"/>
    </location>
</feature>
<feature type="region of interest" description="Disordered" evidence="3">
    <location>
        <begin position="55"/>
        <end position="135"/>
    </location>
</feature>
<feature type="compositionally biased region" description="Basic and acidic residues" evidence="3">
    <location>
        <begin position="122"/>
        <end position="135"/>
    </location>
</feature>